<evidence type="ECO:0000256" key="1">
    <source>
        <dbReference type="ARBA" id="ARBA00022737"/>
    </source>
</evidence>
<keyword evidence="2" id="KW-0547">Nucleotide-binding</keyword>
<keyword evidence="4" id="KW-0175">Coiled coil</keyword>
<dbReference type="PANTHER" id="PTHR19211">
    <property type="entry name" value="ATP-BINDING TRANSPORT PROTEIN-RELATED"/>
    <property type="match status" value="1"/>
</dbReference>
<dbReference type="Pfam" id="PF12848">
    <property type="entry name" value="ABC_tran_Xtn"/>
    <property type="match status" value="1"/>
</dbReference>
<dbReference type="AlphaFoldDB" id="A0A286TVA9"/>
<dbReference type="InterPro" id="IPR003439">
    <property type="entry name" value="ABC_transporter-like_ATP-bd"/>
</dbReference>
<dbReference type="SMART" id="SM00382">
    <property type="entry name" value="AAA"/>
    <property type="match status" value="2"/>
</dbReference>
<keyword evidence="1" id="KW-0677">Repeat</keyword>
<accession>A0A286TVA9</accession>
<feature type="domain" description="ABC transporter" evidence="6">
    <location>
        <begin position="283"/>
        <end position="500"/>
    </location>
</feature>
<evidence type="ECO:0000313" key="7">
    <source>
        <dbReference type="EMBL" id="GAX59823.1"/>
    </source>
</evidence>
<comment type="caution">
    <text evidence="7">The sequence shown here is derived from an EMBL/GenBank/DDBJ whole genome shotgun (WGS) entry which is preliminary data.</text>
</comment>
<dbReference type="InterPro" id="IPR050611">
    <property type="entry name" value="ABCF"/>
</dbReference>
<evidence type="ECO:0000256" key="3">
    <source>
        <dbReference type="ARBA" id="ARBA00022840"/>
    </source>
</evidence>
<dbReference type="Proteomes" id="UP000218542">
    <property type="component" value="Unassembled WGS sequence"/>
</dbReference>
<feature type="coiled-coil region" evidence="4">
    <location>
        <begin position="534"/>
        <end position="612"/>
    </location>
</feature>
<dbReference type="GO" id="GO:0005524">
    <property type="term" value="F:ATP binding"/>
    <property type="evidence" value="ECO:0007669"/>
    <property type="project" value="UniProtKB-KW"/>
</dbReference>
<dbReference type="Pfam" id="PF00005">
    <property type="entry name" value="ABC_tran"/>
    <property type="match status" value="2"/>
</dbReference>
<evidence type="ECO:0000256" key="2">
    <source>
        <dbReference type="ARBA" id="ARBA00022741"/>
    </source>
</evidence>
<protein>
    <submittedName>
        <fullName evidence="7">ATPase components of ABC transporters</fullName>
    </submittedName>
</protein>
<dbReference type="Gene3D" id="3.40.50.300">
    <property type="entry name" value="P-loop containing nucleotide triphosphate hydrolases"/>
    <property type="match status" value="2"/>
</dbReference>
<dbReference type="OrthoDB" id="9760950at2"/>
<keyword evidence="8" id="KW-1185">Reference proteome</keyword>
<feature type="region of interest" description="Disordered" evidence="5">
    <location>
        <begin position="498"/>
        <end position="522"/>
    </location>
</feature>
<sequence>MISVQSVSKQYLEQVIFDNISFNLNTRERTALVGRNGHGKTTLFRMLTGEEQCDEGIIAIPKNYRIGYLSQHINFTKPTVLEEGCSSLPDDRKDDDWRVKSVLSGLGFSENDFDRDPAEFSGGYQIRLNLAKVLVSAPNLLLLDEPTNFLDIVSIRWLTGFLNNWQNEIVIISHDRGFTDSVATHTLGIHRHKVVKIKGGTQEYYDRISKAEEIHEKRRLNEDKKRKQAENFINSFRAKAGHASLVQSRVKSLEKQEVLKKLEKISTLSFSFNSAPFPAKSIMETQDLTFSYDDNNSPLIDHINFNVESNDKICIIGKNGKGKTTLLKLLAGILSPCEGKIRSHPQTKVGYYEQANTATLNDQLTVEEEIASTVSSIERGRVRSICGAMMFSGDSALKKIKVLSGGEKCRTLLGKLLVLPTNLLLLDEPTHHLDMQSCEAMMDAIDNFNGAVLMVTHNEHILHRIANKLVVFHHDRIFFFHGTYAQFLEQIGWDDQDSITPGEKSSKQEGPQSLNKKDKRKVRAEFTARRSKALAPFEKKIREIEKKIEKSERELHLDTESLIKASQDKDGVTISRLSKSIKHAQNHIDTLYESLEETNEEYELNKTEFDEEARSLK</sequence>
<gene>
    <name evidence="7" type="ORF">SCALIN_C04_0311</name>
</gene>
<dbReference type="PANTHER" id="PTHR19211:SF14">
    <property type="entry name" value="ATP-BINDING CASSETTE SUB-FAMILY F MEMBER 1"/>
    <property type="match status" value="1"/>
</dbReference>
<name>A0A286TVA9_9BACT</name>
<dbReference type="RefSeq" id="WP_096892953.1">
    <property type="nucleotide sequence ID" value="NZ_BAOS01000004.1"/>
</dbReference>
<dbReference type="InterPro" id="IPR027417">
    <property type="entry name" value="P-loop_NTPase"/>
</dbReference>
<reference evidence="7 8" key="1">
    <citation type="journal article" date="2017" name="Environ. Microbiol. Rep.">
        <title>Genetic diversity of marine anaerobic ammonium-oxidizing bacteria as revealed by genomic and proteomic analyses of 'Candidatus Scalindua japonica'.</title>
        <authorList>
            <person name="Oshiki M."/>
            <person name="Mizuto K."/>
            <person name="Kimura Z."/>
            <person name="Kindaichi T."/>
            <person name="Satoh H."/>
            <person name="Okabe S."/>
        </authorList>
    </citation>
    <scope>NUCLEOTIDE SEQUENCE [LARGE SCALE GENOMIC DNA]</scope>
    <source>
        <strain evidence="8">husup-a2</strain>
    </source>
</reference>
<dbReference type="SUPFAM" id="SSF52540">
    <property type="entry name" value="P-loop containing nucleoside triphosphate hydrolases"/>
    <property type="match status" value="2"/>
</dbReference>
<evidence type="ECO:0000313" key="8">
    <source>
        <dbReference type="Proteomes" id="UP000218542"/>
    </source>
</evidence>
<dbReference type="EMBL" id="BAOS01000004">
    <property type="protein sequence ID" value="GAX59823.1"/>
    <property type="molecule type" value="Genomic_DNA"/>
</dbReference>
<dbReference type="InterPro" id="IPR003593">
    <property type="entry name" value="AAA+_ATPase"/>
</dbReference>
<dbReference type="CDD" id="cd03221">
    <property type="entry name" value="ABCF_EF-3"/>
    <property type="match status" value="2"/>
</dbReference>
<evidence type="ECO:0000256" key="4">
    <source>
        <dbReference type="SAM" id="Coils"/>
    </source>
</evidence>
<organism evidence="7 8">
    <name type="scientific">Candidatus Scalindua japonica</name>
    <dbReference type="NCBI Taxonomy" id="1284222"/>
    <lineage>
        <taxon>Bacteria</taxon>
        <taxon>Pseudomonadati</taxon>
        <taxon>Planctomycetota</taxon>
        <taxon>Candidatus Brocadiia</taxon>
        <taxon>Candidatus Brocadiales</taxon>
        <taxon>Candidatus Scalinduaceae</taxon>
        <taxon>Candidatus Scalindua</taxon>
    </lineage>
</organism>
<evidence type="ECO:0000259" key="6">
    <source>
        <dbReference type="PROSITE" id="PS50893"/>
    </source>
</evidence>
<evidence type="ECO:0000256" key="5">
    <source>
        <dbReference type="SAM" id="MobiDB-lite"/>
    </source>
</evidence>
<dbReference type="GO" id="GO:0016887">
    <property type="term" value="F:ATP hydrolysis activity"/>
    <property type="evidence" value="ECO:0007669"/>
    <property type="project" value="InterPro"/>
</dbReference>
<proteinExistence type="predicted"/>
<dbReference type="PROSITE" id="PS50893">
    <property type="entry name" value="ABC_TRANSPORTER_2"/>
    <property type="match status" value="2"/>
</dbReference>
<feature type="domain" description="ABC transporter" evidence="6">
    <location>
        <begin position="2"/>
        <end position="216"/>
    </location>
</feature>
<dbReference type="InterPro" id="IPR032781">
    <property type="entry name" value="ABC_tran_Xtn"/>
</dbReference>
<keyword evidence="3" id="KW-0067">ATP-binding</keyword>